<feature type="chain" id="PRO_5045274792" evidence="1">
    <location>
        <begin position="27"/>
        <end position="159"/>
    </location>
</feature>
<keyword evidence="1" id="KW-0732">Signal</keyword>
<proteinExistence type="predicted"/>
<feature type="signal peptide" evidence="1">
    <location>
        <begin position="1"/>
        <end position="26"/>
    </location>
</feature>
<name>A0ABP5HY94_9ACTN</name>
<reference evidence="3" key="1">
    <citation type="journal article" date="2019" name="Int. J. Syst. Evol. Microbiol.">
        <title>The Global Catalogue of Microorganisms (GCM) 10K type strain sequencing project: providing services to taxonomists for standard genome sequencing and annotation.</title>
        <authorList>
            <consortium name="The Broad Institute Genomics Platform"/>
            <consortium name="The Broad Institute Genome Sequencing Center for Infectious Disease"/>
            <person name="Wu L."/>
            <person name="Ma J."/>
        </authorList>
    </citation>
    <scope>NUCLEOTIDE SEQUENCE [LARGE SCALE GENOMIC DNA]</scope>
    <source>
        <strain evidence="3">JCM 14559</strain>
    </source>
</reference>
<organism evidence="2 3">
    <name type="scientific">Kitasatospora saccharophila</name>
    <dbReference type="NCBI Taxonomy" id="407973"/>
    <lineage>
        <taxon>Bacteria</taxon>
        <taxon>Bacillati</taxon>
        <taxon>Actinomycetota</taxon>
        <taxon>Actinomycetes</taxon>
        <taxon>Kitasatosporales</taxon>
        <taxon>Streptomycetaceae</taxon>
        <taxon>Kitasatospora</taxon>
    </lineage>
</organism>
<evidence type="ECO:0000256" key="1">
    <source>
        <dbReference type="SAM" id="SignalP"/>
    </source>
</evidence>
<gene>
    <name evidence="2" type="ORF">GCM10009759_12810</name>
</gene>
<dbReference type="Proteomes" id="UP001500897">
    <property type="component" value="Unassembled WGS sequence"/>
</dbReference>
<accession>A0ABP5HY94</accession>
<evidence type="ECO:0000313" key="3">
    <source>
        <dbReference type="Proteomes" id="UP001500897"/>
    </source>
</evidence>
<comment type="caution">
    <text evidence="2">The sequence shown here is derived from an EMBL/GenBank/DDBJ whole genome shotgun (WGS) entry which is preliminary data.</text>
</comment>
<evidence type="ECO:0000313" key="2">
    <source>
        <dbReference type="EMBL" id="GAA2089753.1"/>
    </source>
</evidence>
<keyword evidence="3" id="KW-1185">Reference proteome</keyword>
<dbReference type="EMBL" id="BAAANS010000006">
    <property type="protein sequence ID" value="GAA2089753.1"/>
    <property type="molecule type" value="Genomic_DNA"/>
</dbReference>
<dbReference type="RefSeq" id="WP_344550815.1">
    <property type="nucleotide sequence ID" value="NZ_BAAANS010000006.1"/>
</dbReference>
<protein>
    <submittedName>
        <fullName evidence="2">Uncharacterized protein</fullName>
    </submittedName>
</protein>
<sequence length="159" mass="16210">MKGGRAAVVVLGAAAAAMLLVMVAPAAVQRMQDRMDHTARYPSGAAAKADRGGQAPGWLPDSATGVALLGSDRQGDRLIRATLPERALPAACTAGGPLGSVRLRAPWFPADTPQRATAHCGLYDVALVGDQLYGWQDAAVVAADRGAGRAADRSAGPVD</sequence>